<dbReference type="STRING" id="526227.Mesil_1933"/>
<organism evidence="1 2">
    <name type="scientific">Allomeiothermus silvanus (strain ATCC 700542 / DSM 9946 / NBRC 106475 / NCIMB 13440 / VI-R2)</name>
    <name type="common">Thermus silvanus</name>
    <dbReference type="NCBI Taxonomy" id="526227"/>
    <lineage>
        <taxon>Bacteria</taxon>
        <taxon>Thermotogati</taxon>
        <taxon>Deinococcota</taxon>
        <taxon>Deinococci</taxon>
        <taxon>Thermales</taxon>
        <taxon>Thermaceae</taxon>
        <taxon>Allomeiothermus</taxon>
    </lineage>
</organism>
<gene>
    <name evidence="1" type="ordered locus">Mesil_1933</name>
</gene>
<dbReference type="Proteomes" id="UP000001916">
    <property type="component" value="Chromosome"/>
</dbReference>
<proteinExistence type="predicted"/>
<dbReference type="AlphaFoldDB" id="D7BGJ2"/>
<evidence type="ECO:0000313" key="1">
    <source>
        <dbReference type="EMBL" id="ADH63808.1"/>
    </source>
</evidence>
<protein>
    <submittedName>
        <fullName evidence="1">Uncharacterized protein</fullName>
    </submittedName>
</protein>
<dbReference type="KEGG" id="msv:Mesil_1933"/>
<accession>D7BGJ2</accession>
<name>D7BGJ2_ALLS1</name>
<dbReference type="EMBL" id="CP002042">
    <property type="protein sequence ID" value="ADH63808.1"/>
    <property type="molecule type" value="Genomic_DNA"/>
</dbReference>
<evidence type="ECO:0000313" key="2">
    <source>
        <dbReference type="Proteomes" id="UP000001916"/>
    </source>
</evidence>
<reference evidence="1 2" key="1">
    <citation type="journal article" date="2010" name="Stand. Genomic Sci.">
        <title>Complete genome sequence of Meiothermus silvanus type strain (VI-R2).</title>
        <authorList>
            <person name="Sikorski J."/>
            <person name="Tindall B.J."/>
            <person name="Lowry S."/>
            <person name="Lucas S."/>
            <person name="Nolan M."/>
            <person name="Copeland A."/>
            <person name="Glavina Del Rio T."/>
            <person name="Tice H."/>
            <person name="Cheng J.F."/>
            <person name="Han C."/>
            <person name="Pitluck S."/>
            <person name="Liolios K."/>
            <person name="Ivanova N."/>
            <person name="Mavromatis K."/>
            <person name="Mikhailova N."/>
            <person name="Pati A."/>
            <person name="Goodwin L."/>
            <person name="Chen A."/>
            <person name="Palaniappan K."/>
            <person name="Land M."/>
            <person name="Hauser L."/>
            <person name="Chang Y.J."/>
            <person name="Jeffries C.D."/>
            <person name="Rohde M."/>
            <person name="Goker M."/>
            <person name="Woyke T."/>
            <person name="Bristow J."/>
            <person name="Eisen J.A."/>
            <person name="Markowitz V."/>
            <person name="Hugenholtz P."/>
            <person name="Kyrpides N.C."/>
            <person name="Klenk H.P."/>
            <person name="Lapidus A."/>
        </authorList>
    </citation>
    <scope>NUCLEOTIDE SEQUENCE [LARGE SCALE GENOMIC DNA]</scope>
    <source>
        <strain evidence="2">ATCC 700542 / DSM 9946 / VI-R2</strain>
    </source>
</reference>
<sequence length="166" mass="17904">MPTDRGRLTAFPTIHRGVSGYAYRVVFSRYYRAPSGERVPANFNGLAPQLSVGQPGQSERFMAASENDPTFIAQYEVYPAAELAAGEPIYLYITPGSGSTMSSIALTPTTAATLSHPAPATTNLSRFVMVRRQPQTTSSWCVGTVSLTSNHKSNKKASKPNCIKSI</sequence>
<keyword evidence="2" id="KW-1185">Reference proteome</keyword>
<dbReference type="HOGENOM" id="CLU_1600755_0_0_0"/>